<dbReference type="GO" id="GO:0008360">
    <property type="term" value="P:regulation of cell shape"/>
    <property type="evidence" value="ECO:0007669"/>
    <property type="project" value="UniProtKB-KW"/>
</dbReference>
<dbReference type="GO" id="GO:0008881">
    <property type="term" value="F:glutamate racemase activity"/>
    <property type="evidence" value="ECO:0007669"/>
    <property type="project" value="UniProtKB-UniRule"/>
</dbReference>
<comment type="function">
    <text evidence="7">Provides the (R)-glutamate required for cell wall biosynthesis.</text>
</comment>
<gene>
    <name evidence="7" type="primary">murI</name>
    <name evidence="8" type="ordered locus">Mmc1_3231</name>
</gene>
<feature type="binding site" evidence="7">
    <location>
        <begin position="47"/>
        <end position="48"/>
    </location>
    <ligand>
        <name>substrate</name>
    </ligand>
</feature>
<evidence type="ECO:0000256" key="7">
    <source>
        <dbReference type="HAMAP-Rule" id="MF_00258"/>
    </source>
</evidence>
<dbReference type="EMBL" id="CP000471">
    <property type="protein sequence ID" value="ABK45721.1"/>
    <property type="molecule type" value="Genomic_DNA"/>
</dbReference>
<dbReference type="Gene3D" id="3.40.50.1860">
    <property type="match status" value="2"/>
</dbReference>
<dbReference type="UniPathway" id="UPA00219"/>
<evidence type="ECO:0000256" key="1">
    <source>
        <dbReference type="ARBA" id="ARBA00001602"/>
    </source>
</evidence>
<dbReference type="AlphaFoldDB" id="A0LCM8"/>
<keyword evidence="6 7" id="KW-0961">Cell wall biogenesis/degradation</keyword>
<feature type="active site" description="Proton donor/acceptor" evidence="7">
    <location>
        <position position="190"/>
    </location>
</feature>
<comment type="pathway">
    <text evidence="7">Cell wall biogenesis; peptidoglycan biosynthesis.</text>
</comment>
<accession>A0LCM8</accession>
<evidence type="ECO:0000313" key="8">
    <source>
        <dbReference type="EMBL" id="ABK45721.1"/>
    </source>
</evidence>
<dbReference type="InterPro" id="IPR033134">
    <property type="entry name" value="Asp/Glu_racemase_AS_2"/>
</dbReference>
<dbReference type="RefSeq" id="WP_011714783.1">
    <property type="nucleotide sequence ID" value="NC_008576.1"/>
</dbReference>
<evidence type="ECO:0000256" key="3">
    <source>
        <dbReference type="ARBA" id="ARBA00022960"/>
    </source>
</evidence>
<evidence type="ECO:0000256" key="2">
    <source>
        <dbReference type="ARBA" id="ARBA00013090"/>
    </source>
</evidence>
<feature type="binding site" evidence="7">
    <location>
        <begin position="191"/>
        <end position="192"/>
    </location>
    <ligand>
        <name>substrate</name>
    </ligand>
</feature>
<dbReference type="STRING" id="156889.Mmc1_3231"/>
<feature type="binding site" evidence="7">
    <location>
        <begin position="15"/>
        <end position="16"/>
    </location>
    <ligand>
        <name>substrate</name>
    </ligand>
</feature>
<evidence type="ECO:0000256" key="4">
    <source>
        <dbReference type="ARBA" id="ARBA00022984"/>
    </source>
</evidence>
<dbReference type="GO" id="GO:0071555">
    <property type="term" value="P:cell wall organization"/>
    <property type="evidence" value="ECO:0007669"/>
    <property type="project" value="UniProtKB-KW"/>
</dbReference>
<keyword evidence="9" id="KW-1185">Reference proteome</keyword>
<dbReference type="InterPro" id="IPR004391">
    <property type="entry name" value="Glu_race"/>
</dbReference>
<evidence type="ECO:0000256" key="5">
    <source>
        <dbReference type="ARBA" id="ARBA00023235"/>
    </source>
</evidence>
<dbReference type="GO" id="GO:0009252">
    <property type="term" value="P:peptidoglycan biosynthetic process"/>
    <property type="evidence" value="ECO:0007669"/>
    <property type="project" value="UniProtKB-UniRule"/>
</dbReference>
<dbReference type="SUPFAM" id="SSF53681">
    <property type="entry name" value="Aspartate/glutamate racemase"/>
    <property type="match status" value="2"/>
</dbReference>
<dbReference type="PROSITE" id="PS00924">
    <property type="entry name" value="ASP_GLU_RACEMASE_2"/>
    <property type="match status" value="1"/>
</dbReference>
<name>A0LCM8_MAGMM</name>
<dbReference type="Proteomes" id="UP000002586">
    <property type="component" value="Chromosome"/>
</dbReference>
<dbReference type="FunFam" id="3.40.50.1860:FF:000001">
    <property type="entry name" value="Glutamate racemase"/>
    <property type="match status" value="1"/>
</dbReference>
<proteinExistence type="inferred from homology"/>
<dbReference type="eggNOG" id="COG0796">
    <property type="taxonomic scope" value="Bacteria"/>
</dbReference>
<dbReference type="Pfam" id="PF01177">
    <property type="entry name" value="Asp_Glu_race"/>
    <property type="match status" value="1"/>
</dbReference>
<dbReference type="EC" id="5.1.1.3" evidence="2 7"/>
<dbReference type="PANTHER" id="PTHR21198">
    <property type="entry name" value="GLUTAMATE RACEMASE"/>
    <property type="match status" value="1"/>
</dbReference>
<evidence type="ECO:0000313" key="9">
    <source>
        <dbReference type="Proteomes" id="UP000002586"/>
    </source>
</evidence>
<dbReference type="InterPro" id="IPR015942">
    <property type="entry name" value="Asp/Glu/hydantoin_racemase"/>
</dbReference>
<dbReference type="HAMAP" id="MF_00258">
    <property type="entry name" value="Glu_racemase"/>
    <property type="match status" value="1"/>
</dbReference>
<feature type="binding site" evidence="7">
    <location>
        <begin position="79"/>
        <end position="80"/>
    </location>
    <ligand>
        <name>substrate</name>
    </ligand>
</feature>
<keyword evidence="4 7" id="KW-0573">Peptidoglycan synthesis</keyword>
<keyword evidence="3 7" id="KW-0133">Cell shape</keyword>
<keyword evidence="5 7" id="KW-0413">Isomerase</keyword>
<protein>
    <recommendedName>
        <fullName evidence="2 7">Glutamate racemase</fullName>
        <ecNumber evidence="2 7">5.1.1.3</ecNumber>
    </recommendedName>
</protein>
<reference evidence="8 9" key="2">
    <citation type="journal article" date="2012" name="Int. J. Syst. Evol. Microbiol.">
        <title>Magnetococcus marinus gen. nov., sp. nov., a marine, magnetotactic bacterium that represents a novel lineage (Magnetococcaceae fam. nov.; Magnetococcales ord. nov.) at the base of the Alphaproteobacteria.</title>
        <authorList>
            <person name="Bazylinski D.A."/>
            <person name="Williams T.J."/>
            <person name="Lefevre C.T."/>
            <person name="Berg R.J."/>
            <person name="Zhang C.L."/>
            <person name="Bowser S.S."/>
            <person name="Dean A.J."/>
            <person name="Beveridge T.J."/>
        </authorList>
    </citation>
    <scope>NUCLEOTIDE SEQUENCE [LARGE SCALE GENOMIC DNA]</scope>
    <source>
        <strain evidence="9">ATCC BAA-1437 / JCM 17883 / MC-1</strain>
    </source>
</reference>
<dbReference type="NCBIfam" id="TIGR00067">
    <property type="entry name" value="glut_race"/>
    <property type="match status" value="1"/>
</dbReference>
<dbReference type="KEGG" id="mgm:Mmc1_3231"/>
<comment type="similarity">
    <text evidence="7">Belongs to the aspartate/glutamate racemases family.</text>
</comment>
<organism evidence="8 9">
    <name type="scientific">Magnetococcus marinus (strain ATCC BAA-1437 / JCM 17883 / MC-1)</name>
    <dbReference type="NCBI Taxonomy" id="156889"/>
    <lineage>
        <taxon>Bacteria</taxon>
        <taxon>Pseudomonadati</taxon>
        <taxon>Pseudomonadota</taxon>
        <taxon>Magnetococcia</taxon>
        <taxon>Magnetococcales</taxon>
        <taxon>Magnetococcaceae</taxon>
        <taxon>Magnetococcus</taxon>
    </lineage>
</organism>
<feature type="active site" description="Proton donor/acceptor" evidence="7">
    <location>
        <position position="78"/>
    </location>
</feature>
<reference evidence="9" key="1">
    <citation type="journal article" date="2009" name="Appl. Environ. Microbiol.">
        <title>Complete genome sequence of the chemolithoautotrophic marine magnetotactic coccus strain MC-1.</title>
        <authorList>
            <person name="Schubbe S."/>
            <person name="Williams T.J."/>
            <person name="Xie G."/>
            <person name="Kiss H.E."/>
            <person name="Brettin T.S."/>
            <person name="Martinez D."/>
            <person name="Ross C.A."/>
            <person name="Schuler D."/>
            <person name="Cox B.L."/>
            <person name="Nealson K.H."/>
            <person name="Bazylinski D.A."/>
        </authorList>
    </citation>
    <scope>NUCLEOTIDE SEQUENCE [LARGE SCALE GENOMIC DNA]</scope>
    <source>
        <strain evidence="9">ATCC BAA-1437 / JCM 17883 / MC-1</strain>
    </source>
</reference>
<dbReference type="HOGENOM" id="CLU_052344_0_2_5"/>
<dbReference type="InterPro" id="IPR001920">
    <property type="entry name" value="Asp/Glu_race"/>
</dbReference>
<evidence type="ECO:0000256" key="6">
    <source>
        <dbReference type="ARBA" id="ARBA00023316"/>
    </source>
</evidence>
<comment type="catalytic activity">
    <reaction evidence="1 7">
        <text>L-glutamate = D-glutamate</text>
        <dbReference type="Rhea" id="RHEA:12813"/>
        <dbReference type="ChEBI" id="CHEBI:29985"/>
        <dbReference type="ChEBI" id="CHEBI:29986"/>
        <dbReference type="EC" id="5.1.1.3"/>
    </reaction>
</comment>
<dbReference type="PANTHER" id="PTHR21198:SF2">
    <property type="entry name" value="GLUTAMATE RACEMASE"/>
    <property type="match status" value="1"/>
</dbReference>
<sequence>MTLPTSDARPIGIFDSGVGGLTVLRTLARRFPQESFIYLGDTARVPYGTKSPRTVERYTLQVADHLQRHGVKGVVAACNTASALGLGALRAHQPKLPVQGVIVPGCRSALNVTQTGRVGVIGTRATISSGAYRTTLNLLNPTIEVSDIACPLFVPLAEEGWTHHAATEMIVRETLTPLLDSDIDTLILGCTHYPVLKEVIQKVMGEGVMLVDSAEAVADELEQRLSDTILPNHSGAERTILYLVTDEAARFASVARRFLEEIPLEQVEMVDL</sequence>